<dbReference type="Proteomes" id="UP000327013">
    <property type="component" value="Unassembled WGS sequence"/>
</dbReference>
<sequence length="903" mass="97842">MGSTFSISSRSQCTTDTRSKFNKHFKCSVISIYAGPSGYDSAYNHQLDDVGTLSCLVYTYPCIIIQGLGIATMACSSRNIPYLPAEVIDMIIDHLTFCPIHPHENLSSPCIYLVKPANMFRLRLVNHAFNSRLVRALFYSLKLGHIDHGGRAPLFKLTGEPLFLEEGLTDNPATRLQLLAKSSTPGPRPGTRIESGLAHHIVHLRITLCPVLQREREVTPSEYFKQLRSRIPILLSPLIYLESLHIDASYLGLVAQESDSRTTSTAPASGQPGGSPIFVCRPQLRASLLLHECFSAIIDGVRDAHLGNLEDLEIGIPYEGGYGDFFEREGRARLINGALTRGAPKLQRASVKLFNQIGDWTIMPHATLLALLSQESIRKPHDLHPVWSPNIRHDGLCSSSSLFICLSSAENDQVNFRLKVARKSPEGKQRVCLSGGACFESARSWRYNEDEFIRGEDLAINAELLLTWIACSRDQVLRSLSATELGYCPGSVGLYAERTIRFWQLALHNENATLIVLTTSYLPTANAVVAIGSRATIFSEKSTSGGYGRFLHNMAEVSKSGDFIVVPVKFDTYPRAWSPATHLHKEEPSPTTTMRITIGLSLLLAALTAASAVPASQAAPSKTPVSAALYAKFQRYTLFSAAAYANKCGKPPSGAAVVKYFNVSSTDTQATLFRDDAAKEFILSFRGTSNPNDFKTDQMTNLVPITGAKGVNCAKCTVHEGVHKAWLSVQDSVISTLKTGLAAHSGYTVTVTGHSLGGALASQGGASLRTVFGAKVLKAVYSLGEFRNGNAAYANYIDSLFPPSAASGVSYYRLTHTKDGVPNIIPVGTYRHSATEYWESKDPTTAATTFKCLGQEPQDCNNGAGGSGINIEHLCYSNYSIGNPAEAGAGVCSGKPAPCQTPK</sequence>
<dbReference type="PANTHER" id="PTHR46640">
    <property type="entry name" value="TRIACYLGLYCEROL LIPASE, PUTATIVE (AFU_ORTHOLOGUE AFUA_6G06510)-RELATED"/>
    <property type="match status" value="1"/>
</dbReference>
<dbReference type="InterPro" id="IPR002921">
    <property type="entry name" value="Fungal_lipase-type"/>
</dbReference>
<dbReference type="InterPro" id="IPR051299">
    <property type="entry name" value="AB_hydrolase_lip/est"/>
</dbReference>
<dbReference type="GO" id="GO:0006629">
    <property type="term" value="P:lipid metabolic process"/>
    <property type="evidence" value="ECO:0007669"/>
    <property type="project" value="InterPro"/>
</dbReference>
<name>A0A5N6KW76_9ROSI</name>
<comment type="caution">
    <text evidence="4">The sequence shown here is derived from an EMBL/GenBank/DDBJ whole genome shotgun (WGS) entry which is preliminary data.</text>
</comment>
<keyword evidence="5" id="KW-1185">Reference proteome</keyword>
<dbReference type="AlphaFoldDB" id="A0A5N6KW76"/>
<dbReference type="Gene3D" id="3.40.50.1820">
    <property type="entry name" value="alpha/beta hydrolase"/>
    <property type="match status" value="1"/>
</dbReference>
<evidence type="ECO:0000256" key="2">
    <source>
        <dbReference type="ARBA" id="ARBA00022801"/>
    </source>
</evidence>
<evidence type="ECO:0000313" key="5">
    <source>
        <dbReference type="Proteomes" id="UP000327013"/>
    </source>
</evidence>
<gene>
    <name evidence="4" type="ORF">FH972_023017</name>
</gene>
<evidence type="ECO:0000313" key="4">
    <source>
        <dbReference type="EMBL" id="KAB8345965.1"/>
    </source>
</evidence>
<dbReference type="GO" id="GO:0016787">
    <property type="term" value="F:hydrolase activity"/>
    <property type="evidence" value="ECO:0007669"/>
    <property type="project" value="UniProtKB-KW"/>
</dbReference>
<dbReference type="EMBL" id="VIBQ01000013">
    <property type="protein sequence ID" value="KAB8345965.1"/>
    <property type="molecule type" value="Genomic_DNA"/>
</dbReference>
<dbReference type="SUPFAM" id="SSF53474">
    <property type="entry name" value="alpha/beta-Hydrolases"/>
    <property type="match status" value="1"/>
</dbReference>
<dbReference type="InterPro" id="IPR029058">
    <property type="entry name" value="AB_hydrolase_fold"/>
</dbReference>
<dbReference type="CDD" id="cd00519">
    <property type="entry name" value="Lipase_3"/>
    <property type="match status" value="1"/>
</dbReference>
<dbReference type="PANTHER" id="PTHR46640:SF1">
    <property type="entry name" value="FUNGAL LIPASE-LIKE DOMAIN-CONTAINING PROTEIN-RELATED"/>
    <property type="match status" value="1"/>
</dbReference>
<organism evidence="4 5">
    <name type="scientific">Carpinus fangiana</name>
    <dbReference type="NCBI Taxonomy" id="176857"/>
    <lineage>
        <taxon>Eukaryota</taxon>
        <taxon>Viridiplantae</taxon>
        <taxon>Streptophyta</taxon>
        <taxon>Embryophyta</taxon>
        <taxon>Tracheophyta</taxon>
        <taxon>Spermatophyta</taxon>
        <taxon>Magnoliopsida</taxon>
        <taxon>eudicotyledons</taxon>
        <taxon>Gunneridae</taxon>
        <taxon>Pentapetalae</taxon>
        <taxon>rosids</taxon>
        <taxon>fabids</taxon>
        <taxon>Fagales</taxon>
        <taxon>Betulaceae</taxon>
        <taxon>Carpinus</taxon>
    </lineage>
</organism>
<reference evidence="4 5" key="1">
    <citation type="submission" date="2019-06" db="EMBL/GenBank/DDBJ databases">
        <title>A chromosomal-level reference genome of Carpinus fangiana (Coryloideae, Betulaceae).</title>
        <authorList>
            <person name="Yang X."/>
            <person name="Wang Z."/>
            <person name="Zhang L."/>
            <person name="Hao G."/>
            <person name="Liu J."/>
            <person name="Yang Y."/>
        </authorList>
    </citation>
    <scope>NUCLEOTIDE SEQUENCE [LARGE SCALE GENOMIC DNA]</scope>
    <source>
        <strain evidence="4">Cfa_2016G</strain>
        <tissue evidence="4">Leaf</tissue>
    </source>
</reference>
<evidence type="ECO:0000259" key="3">
    <source>
        <dbReference type="Pfam" id="PF01764"/>
    </source>
</evidence>
<protein>
    <recommendedName>
        <fullName evidence="3">Fungal lipase-type domain-containing protein</fullName>
    </recommendedName>
</protein>
<dbReference type="OrthoDB" id="426718at2759"/>
<evidence type="ECO:0000256" key="1">
    <source>
        <dbReference type="ARBA" id="ARBA00022729"/>
    </source>
</evidence>
<keyword evidence="1" id="KW-0732">Signal</keyword>
<proteinExistence type="predicted"/>
<dbReference type="Pfam" id="PF01764">
    <property type="entry name" value="Lipase_3"/>
    <property type="match status" value="1"/>
</dbReference>
<accession>A0A5N6KW76</accession>
<keyword evidence="2" id="KW-0378">Hydrolase</keyword>
<feature type="domain" description="Fungal lipase-type" evidence="3">
    <location>
        <begin position="683"/>
        <end position="826"/>
    </location>
</feature>